<dbReference type="RefSeq" id="WP_310031614.1">
    <property type="nucleotide sequence ID" value="NZ_JAVIZN010000002.1"/>
</dbReference>
<sequence length="112" mass="12788">MKDALERRALLLHLGRVLQLTTRICESRPATATVGELIAQNPMLEDEPLVEYVLPGFLFKDFTMQALRAFCLWPQYLLEDPLDRDALAASVRDQLFRDNPRRVACVCRANAD</sequence>
<protein>
    <submittedName>
        <fullName evidence="1">Uncharacterized protein</fullName>
    </submittedName>
</protein>
<proteinExistence type="predicted"/>
<gene>
    <name evidence="1" type="ORF">QF025_002675</name>
</gene>
<comment type="caution">
    <text evidence="1">The sequence shown here is derived from an EMBL/GenBank/DDBJ whole genome shotgun (WGS) entry which is preliminary data.</text>
</comment>
<reference evidence="1 2" key="1">
    <citation type="submission" date="2023-08" db="EMBL/GenBank/DDBJ databases">
        <title>Genome sequencing of plant associated microbes to promote plant fitness in Sorghum bicolor and Oryza sativa.</title>
        <authorList>
            <person name="Coleman-Derr D."/>
        </authorList>
    </citation>
    <scope>NUCLEOTIDE SEQUENCE [LARGE SCALE GENOMIC DNA]</scope>
    <source>
        <strain evidence="1 2">SLBN-33</strain>
    </source>
</reference>
<evidence type="ECO:0000313" key="2">
    <source>
        <dbReference type="Proteomes" id="UP001245184"/>
    </source>
</evidence>
<organism evidence="1 2">
    <name type="scientific">Paraburkholderia graminis</name>
    <dbReference type="NCBI Taxonomy" id="60548"/>
    <lineage>
        <taxon>Bacteria</taxon>
        <taxon>Pseudomonadati</taxon>
        <taxon>Pseudomonadota</taxon>
        <taxon>Betaproteobacteria</taxon>
        <taxon>Burkholderiales</taxon>
        <taxon>Burkholderiaceae</taxon>
        <taxon>Paraburkholderia</taxon>
    </lineage>
</organism>
<name>A0ABD5CHE4_9BURK</name>
<dbReference type="EMBL" id="JAVIZN010000002">
    <property type="protein sequence ID" value="MDR6203955.1"/>
    <property type="molecule type" value="Genomic_DNA"/>
</dbReference>
<dbReference type="Proteomes" id="UP001245184">
    <property type="component" value="Unassembled WGS sequence"/>
</dbReference>
<dbReference type="AlphaFoldDB" id="A0ABD5CHE4"/>
<accession>A0ABD5CHE4</accession>
<evidence type="ECO:0000313" key="1">
    <source>
        <dbReference type="EMBL" id="MDR6203955.1"/>
    </source>
</evidence>